<feature type="transmembrane region" description="Helical" evidence="2">
    <location>
        <begin position="59"/>
        <end position="78"/>
    </location>
</feature>
<comment type="caution">
    <text evidence="3">The sequence shown here is derived from an EMBL/GenBank/DDBJ whole genome shotgun (WGS) entry which is preliminary data.</text>
</comment>
<evidence type="ECO:0000313" key="4">
    <source>
        <dbReference type="Proteomes" id="UP000324222"/>
    </source>
</evidence>
<keyword evidence="2" id="KW-0472">Membrane</keyword>
<keyword evidence="2" id="KW-1133">Transmembrane helix</keyword>
<keyword evidence="2" id="KW-0812">Transmembrane</keyword>
<organism evidence="3 4">
    <name type="scientific">Portunus trituberculatus</name>
    <name type="common">Swimming crab</name>
    <name type="synonym">Neptunus trituberculatus</name>
    <dbReference type="NCBI Taxonomy" id="210409"/>
    <lineage>
        <taxon>Eukaryota</taxon>
        <taxon>Metazoa</taxon>
        <taxon>Ecdysozoa</taxon>
        <taxon>Arthropoda</taxon>
        <taxon>Crustacea</taxon>
        <taxon>Multicrustacea</taxon>
        <taxon>Malacostraca</taxon>
        <taxon>Eumalacostraca</taxon>
        <taxon>Eucarida</taxon>
        <taxon>Decapoda</taxon>
        <taxon>Pleocyemata</taxon>
        <taxon>Brachyura</taxon>
        <taxon>Eubrachyura</taxon>
        <taxon>Portunoidea</taxon>
        <taxon>Portunidae</taxon>
        <taxon>Portuninae</taxon>
        <taxon>Portunus</taxon>
    </lineage>
</organism>
<name>A0A5B7IRT8_PORTR</name>
<reference evidence="3 4" key="1">
    <citation type="submission" date="2019-05" db="EMBL/GenBank/DDBJ databases">
        <title>Another draft genome of Portunus trituberculatus and its Hox gene families provides insights of decapod evolution.</title>
        <authorList>
            <person name="Jeong J.-H."/>
            <person name="Song I."/>
            <person name="Kim S."/>
            <person name="Choi T."/>
            <person name="Kim D."/>
            <person name="Ryu S."/>
            <person name="Kim W."/>
        </authorList>
    </citation>
    <scope>NUCLEOTIDE SEQUENCE [LARGE SCALE GENOMIC DNA]</scope>
    <source>
        <tissue evidence="3">Muscle</tissue>
    </source>
</reference>
<accession>A0A5B7IRT8</accession>
<gene>
    <name evidence="3" type="ORF">E2C01_079073</name>
</gene>
<feature type="compositionally biased region" description="Polar residues" evidence="1">
    <location>
        <begin position="11"/>
        <end position="21"/>
    </location>
</feature>
<dbReference type="EMBL" id="VSRR010065187">
    <property type="protein sequence ID" value="MPC84336.1"/>
    <property type="molecule type" value="Genomic_DNA"/>
</dbReference>
<evidence type="ECO:0000313" key="3">
    <source>
        <dbReference type="EMBL" id="MPC84336.1"/>
    </source>
</evidence>
<feature type="region of interest" description="Disordered" evidence="1">
    <location>
        <begin position="1"/>
        <end position="21"/>
    </location>
</feature>
<sequence>MSLEDREDGHTSTQMSSAPNTTRLVQWSWGNEHRLDLACVQLGITLDKTQVTAAGLADFVIYSLILLPLNITFLPRGARGTTKKRKEPRSAPD</sequence>
<dbReference type="AlphaFoldDB" id="A0A5B7IRT8"/>
<dbReference type="Proteomes" id="UP000324222">
    <property type="component" value="Unassembled WGS sequence"/>
</dbReference>
<protein>
    <submittedName>
        <fullName evidence="3">Uncharacterized protein</fullName>
    </submittedName>
</protein>
<evidence type="ECO:0000256" key="2">
    <source>
        <dbReference type="SAM" id="Phobius"/>
    </source>
</evidence>
<evidence type="ECO:0000256" key="1">
    <source>
        <dbReference type="SAM" id="MobiDB-lite"/>
    </source>
</evidence>
<proteinExistence type="predicted"/>
<keyword evidence="4" id="KW-1185">Reference proteome</keyword>